<dbReference type="NCBIfam" id="TIGR02492">
    <property type="entry name" value="flgK_ends"/>
    <property type="match status" value="1"/>
</dbReference>
<evidence type="ECO:0000256" key="1">
    <source>
        <dbReference type="ARBA" id="ARBA00004117"/>
    </source>
</evidence>
<protein>
    <recommendedName>
        <fullName evidence="4">Flagellar hook-associated protein 1</fullName>
    </recommendedName>
</protein>
<dbReference type="SUPFAM" id="SSF64518">
    <property type="entry name" value="Phase 1 flagellin"/>
    <property type="match status" value="1"/>
</dbReference>
<evidence type="ECO:0000256" key="2">
    <source>
        <dbReference type="ARBA" id="ARBA00004613"/>
    </source>
</evidence>
<evidence type="ECO:0000256" key="5">
    <source>
        <dbReference type="ARBA" id="ARBA00022525"/>
    </source>
</evidence>
<keyword evidence="10" id="KW-0969">Cilium</keyword>
<organism evidence="10 11">
    <name type="scientific">Novosphingobium subterraneum</name>
    <dbReference type="NCBI Taxonomy" id="48936"/>
    <lineage>
        <taxon>Bacteria</taxon>
        <taxon>Pseudomonadati</taxon>
        <taxon>Pseudomonadota</taxon>
        <taxon>Alphaproteobacteria</taxon>
        <taxon>Sphingomonadales</taxon>
        <taxon>Sphingomonadaceae</taxon>
        <taxon>Novosphingobium</taxon>
    </lineage>
</organism>
<feature type="domain" description="Flagellar basal-body/hook protein C-terminal" evidence="8">
    <location>
        <begin position="407"/>
        <end position="445"/>
    </location>
</feature>
<dbReference type="Pfam" id="PF22638">
    <property type="entry name" value="FlgK_D1"/>
    <property type="match status" value="1"/>
</dbReference>
<evidence type="ECO:0000256" key="6">
    <source>
        <dbReference type="ARBA" id="ARBA00023143"/>
    </source>
</evidence>
<dbReference type="InterPro" id="IPR053927">
    <property type="entry name" value="FlgK_helical"/>
</dbReference>
<accession>A0A0B8ZDL1</accession>
<comment type="caution">
    <text evidence="10">The sequence shown here is derived from an EMBL/GenBank/DDBJ whole genome shotgun (WGS) entry which is preliminary data.</text>
</comment>
<evidence type="ECO:0000256" key="4">
    <source>
        <dbReference type="ARBA" id="ARBA00016244"/>
    </source>
</evidence>
<dbReference type="GO" id="GO:0009424">
    <property type="term" value="C:bacterial-type flagellum hook"/>
    <property type="evidence" value="ECO:0007669"/>
    <property type="project" value="InterPro"/>
</dbReference>
<comment type="similarity">
    <text evidence="3">Belongs to the flagella basal body rod proteins family.</text>
</comment>
<dbReference type="InterPro" id="IPR010930">
    <property type="entry name" value="Flg_bb/hook_C_dom"/>
</dbReference>
<name>A0A0B8ZDL1_9SPHN</name>
<evidence type="ECO:0000259" key="8">
    <source>
        <dbReference type="Pfam" id="PF06429"/>
    </source>
</evidence>
<dbReference type="InterPro" id="IPR001444">
    <property type="entry name" value="Flag_bb_rod_N"/>
</dbReference>
<dbReference type="PANTHER" id="PTHR30033">
    <property type="entry name" value="FLAGELLAR HOOK-ASSOCIATED PROTEIN 1"/>
    <property type="match status" value="1"/>
</dbReference>
<feature type="domain" description="Flagellar basal body rod protein N-terminal" evidence="7">
    <location>
        <begin position="7"/>
        <end position="35"/>
    </location>
</feature>
<dbReference type="RefSeq" id="WP_039336168.1">
    <property type="nucleotide sequence ID" value="NZ_JRVC01000017.1"/>
</dbReference>
<dbReference type="GO" id="GO:0005198">
    <property type="term" value="F:structural molecule activity"/>
    <property type="evidence" value="ECO:0007669"/>
    <property type="project" value="InterPro"/>
</dbReference>
<sequence length="447" mass="45755">MASDLLSIARSGVQAARIGLDITAQNIANASSTGYVRRSAAFSEVASTGGAYRIGDLSLSGVRLNSIVRNADAFRQAEVRRTNSDVARASAEVSGLENIEAAIEQSGVYDAIVGFESSLQQLTQNPTDTSLRASVIEKARTMAGTFQIASQELDAAADGLRFLASDGVTQVNRIAQELARTNTRLARASDASSDKTALLDQRDQLLEELSGFANISTEFSADGQVAIKIGGSSGADLVTGNTAATLGMTTSPTDGTISFTVGSTALTLAGGSLAGQQLALAKGAQLKTDLDTLAGDIVDAFNTAQTGGRDLDGAMGVAIFSGTSAATMALAVEDGRKIATAPASETTPGSRDAANLTAIRTALAGVNPSGTMDAILFDVSGTLAGRNVTLGALQTIADTAKVALSAQSGVDLDQEAVNLVRFQQAFQASGKVMQVSSDIFDTLLGIR</sequence>
<evidence type="ECO:0000313" key="10">
    <source>
        <dbReference type="EMBL" id="KHS44321.1"/>
    </source>
</evidence>
<keyword evidence="6" id="KW-0975">Bacterial flagellum</keyword>
<proteinExistence type="inferred from homology"/>
<dbReference type="InterPro" id="IPR002371">
    <property type="entry name" value="FlgK"/>
</dbReference>
<keyword evidence="10" id="KW-0282">Flagellum</keyword>
<dbReference type="Pfam" id="PF06429">
    <property type="entry name" value="Flg_bbr_C"/>
    <property type="match status" value="1"/>
</dbReference>
<dbReference type="PATRIC" id="fig|48936.3.peg.3208"/>
<dbReference type="STRING" id="48936.NJ75_03190"/>
<keyword evidence="10" id="KW-0966">Cell projection</keyword>
<keyword evidence="11" id="KW-1185">Reference proteome</keyword>
<gene>
    <name evidence="10" type="ORF">NJ75_03190</name>
</gene>
<evidence type="ECO:0000259" key="9">
    <source>
        <dbReference type="Pfam" id="PF22638"/>
    </source>
</evidence>
<dbReference type="PANTHER" id="PTHR30033:SF2">
    <property type="entry name" value="FLAGELLAR HOOK PROTEIN"/>
    <property type="match status" value="1"/>
</dbReference>
<evidence type="ECO:0000256" key="3">
    <source>
        <dbReference type="ARBA" id="ARBA00009677"/>
    </source>
</evidence>
<dbReference type="GO" id="GO:0005576">
    <property type="term" value="C:extracellular region"/>
    <property type="evidence" value="ECO:0007669"/>
    <property type="project" value="UniProtKB-SubCell"/>
</dbReference>
<evidence type="ECO:0000313" key="11">
    <source>
        <dbReference type="Proteomes" id="UP000031338"/>
    </source>
</evidence>
<comment type="subcellular location">
    <subcellularLocation>
        <location evidence="1">Bacterial flagellum basal body</location>
    </subcellularLocation>
    <subcellularLocation>
        <location evidence="2">Secreted</location>
    </subcellularLocation>
</comment>
<feature type="domain" description="Flagellar hook-associated protein FlgK helical" evidence="9">
    <location>
        <begin position="95"/>
        <end position="320"/>
    </location>
</feature>
<keyword evidence="5" id="KW-0964">Secreted</keyword>
<dbReference type="GO" id="GO:0044780">
    <property type="term" value="P:bacterial-type flagellum assembly"/>
    <property type="evidence" value="ECO:0007669"/>
    <property type="project" value="InterPro"/>
</dbReference>
<dbReference type="Pfam" id="PF00460">
    <property type="entry name" value="Flg_bb_rod"/>
    <property type="match status" value="1"/>
</dbReference>
<dbReference type="AlphaFoldDB" id="A0A0B8ZDL1"/>
<dbReference type="EMBL" id="JRVC01000017">
    <property type="protein sequence ID" value="KHS44321.1"/>
    <property type="molecule type" value="Genomic_DNA"/>
</dbReference>
<reference evidence="10 11" key="1">
    <citation type="submission" date="2014-10" db="EMBL/GenBank/DDBJ databases">
        <title>Draft genome sequence of Novosphingobium subterraneum DSM 12447.</title>
        <authorList>
            <person name="Gan H.M."/>
            <person name="Gan H.Y."/>
            <person name="Savka M.A."/>
        </authorList>
    </citation>
    <scope>NUCLEOTIDE SEQUENCE [LARGE SCALE GENOMIC DNA]</scope>
    <source>
        <strain evidence="10 11">DSM 12447</strain>
    </source>
</reference>
<dbReference type="GO" id="GO:0009425">
    <property type="term" value="C:bacterial-type flagellum basal body"/>
    <property type="evidence" value="ECO:0007669"/>
    <property type="project" value="UniProtKB-SubCell"/>
</dbReference>
<dbReference type="Proteomes" id="UP000031338">
    <property type="component" value="Unassembled WGS sequence"/>
</dbReference>
<evidence type="ECO:0000259" key="7">
    <source>
        <dbReference type="Pfam" id="PF00460"/>
    </source>
</evidence>